<name>Q3SGG8_THIDA</name>
<evidence type="ECO:0000256" key="6">
    <source>
        <dbReference type="ARBA" id="ARBA00014637"/>
    </source>
</evidence>
<reference evidence="26 27" key="1">
    <citation type="journal article" date="2006" name="J. Bacteriol.">
        <title>The genome sequence of the obligately chemolithoautotrophic, facultatively anaerobic bacterium Thiobacillus denitrificans.</title>
        <authorList>
            <person name="Beller H.R."/>
            <person name="Chain P.S."/>
            <person name="Letain T.E."/>
            <person name="Chakicherla A."/>
            <person name="Larimer F.W."/>
            <person name="Richardson P.M."/>
            <person name="Coleman M.A."/>
            <person name="Wood A.P."/>
            <person name="Kelly D.P."/>
        </authorList>
    </citation>
    <scope>NUCLEOTIDE SEQUENCE [LARGE SCALE GENOMIC DNA]</scope>
    <source>
        <strain evidence="26 27">ATCC 25259</strain>
    </source>
</reference>
<evidence type="ECO:0000256" key="7">
    <source>
        <dbReference type="ARBA" id="ARBA00022575"/>
    </source>
</evidence>
<dbReference type="FunFam" id="2.40.30.10:FF:000034">
    <property type="entry name" value="Flavohemoprotein"/>
    <property type="match status" value="1"/>
</dbReference>
<evidence type="ECO:0000256" key="9">
    <source>
        <dbReference type="ARBA" id="ARBA00022621"/>
    </source>
</evidence>
<dbReference type="GO" id="GO:0071500">
    <property type="term" value="P:cellular response to nitrosative stress"/>
    <property type="evidence" value="ECO:0007669"/>
    <property type="project" value="TreeGrafter"/>
</dbReference>
<keyword evidence="12" id="KW-0274">FAD</keyword>
<evidence type="ECO:0000256" key="21">
    <source>
        <dbReference type="ARBA" id="ARBA00048649"/>
    </source>
</evidence>
<dbReference type="Gene3D" id="1.10.490.10">
    <property type="entry name" value="Globins"/>
    <property type="match status" value="1"/>
</dbReference>
<organism evidence="26 27">
    <name type="scientific">Thiobacillus denitrificans (strain ATCC 25259 / T1)</name>
    <dbReference type="NCBI Taxonomy" id="292415"/>
    <lineage>
        <taxon>Bacteria</taxon>
        <taxon>Pseudomonadati</taxon>
        <taxon>Pseudomonadota</taxon>
        <taxon>Betaproteobacteria</taxon>
        <taxon>Nitrosomonadales</taxon>
        <taxon>Thiobacillaceae</taxon>
        <taxon>Thiobacillus</taxon>
    </lineage>
</organism>
<dbReference type="PROSITE" id="PS01033">
    <property type="entry name" value="GLOBIN"/>
    <property type="match status" value="1"/>
</dbReference>
<dbReference type="PRINTS" id="PR00371">
    <property type="entry name" value="FPNCR"/>
</dbReference>
<dbReference type="NCBIfam" id="NF009805">
    <property type="entry name" value="PRK13289.1"/>
    <property type="match status" value="1"/>
</dbReference>
<evidence type="ECO:0000256" key="19">
    <source>
        <dbReference type="ARBA" id="ARBA00030929"/>
    </source>
</evidence>
<keyword evidence="8 23" id="KW-0349">Heme</keyword>
<evidence type="ECO:0000256" key="10">
    <source>
        <dbReference type="ARBA" id="ARBA00022630"/>
    </source>
</evidence>
<evidence type="ECO:0000256" key="12">
    <source>
        <dbReference type="ARBA" id="ARBA00022827"/>
    </source>
</evidence>
<accession>Q3SGG8</accession>
<keyword evidence="14" id="KW-0560">Oxidoreductase</keyword>
<evidence type="ECO:0000256" key="15">
    <source>
        <dbReference type="ARBA" id="ARBA00023004"/>
    </source>
</evidence>
<evidence type="ECO:0000256" key="20">
    <source>
        <dbReference type="ARBA" id="ARBA00033187"/>
    </source>
</evidence>
<keyword evidence="13" id="KW-0521">NADP</keyword>
<evidence type="ECO:0000256" key="13">
    <source>
        <dbReference type="ARBA" id="ARBA00022857"/>
    </source>
</evidence>
<dbReference type="Pfam" id="PF00970">
    <property type="entry name" value="FAD_binding_6"/>
    <property type="match status" value="1"/>
</dbReference>
<keyword evidence="11" id="KW-0479">Metal-binding</keyword>
<keyword evidence="10" id="KW-0285">Flavoprotein</keyword>
<dbReference type="InterPro" id="IPR039261">
    <property type="entry name" value="FNR_nucleotide-bd"/>
</dbReference>
<dbReference type="CDD" id="cd06184">
    <property type="entry name" value="flavohem_like_fad_nad_binding"/>
    <property type="match status" value="1"/>
</dbReference>
<evidence type="ECO:0000256" key="5">
    <source>
        <dbReference type="ARBA" id="ARBA00012229"/>
    </source>
</evidence>
<comment type="similarity">
    <text evidence="3">In the C-terminal section; belongs to the flavoprotein pyridine nucleotide cytochrome reductase family.</text>
</comment>
<dbReference type="EC" id="1.14.12.17" evidence="5"/>
<keyword evidence="9 23" id="KW-0561">Oxygen transport</keyword>
<dbReference type="Gene3D" id="3.40.50.80">
    <property type="entry name" value="Nucleotide-binding domain of ferredoxin-NADP reductase (FNR) module"/>
    <property type="match status" value="1"/>
</dbReference>
<dbReference type="SUPFAM" id="SSF52343">
    <property type="entry name" value="Ferredoxin reductase-like, C-terminal NADP-linked domain"/>
    <property type="match status" value="1"/>
</dbReference>
<evidence type="ECO:0000256" key="23">
    <source>
        <dbReference type="RuleBase" id="RU000356"/>
    </source>
</evidence>
<dbReference type="GO" id="GO:0046872">
    <property type="term" value="F:metal ion binding"/>
    <property type="evidence" value="ECO:0007669"/>
    <property type="project" value="UniProtKB-KW"/>
</dbReference>
<comment type="catalytic activity">
    <reaction evidence="22">
        <text>2 nitric oxide + NADPH + 2 O2 = 2 nitrate + NADP(+) + H(+)</text>
        <dbReference type="Rhea" id="RHEA:19465"/>
        <dbReference type="ChEBI" id="CHEBI:15378"/>
        <dbReference type="ChEBI" id="CHEBI:15379"/>
        <dbReference type="ChEBI" id="CHEBI:16480"/>
        <dbReference type="ChEBI" id="CHEBI:17632"/>
        <dbReference type="ChEBI" id="CHEBI:57783"/>
        <dbReference type="ChEBI" id="CHEBI:58349"/>
        <dbReference type="EC" id="1.14.12.17"/>
    </reaction>
</comment>
<protein>
    <recommendedName>
        <fullName evidence="6">Flavohemoprotein</fullName>
        <ecNumber evidence="5">1.14.12.17</ecNumber>
    </recommendedName>
    <alternativeName>
        <fullName evidence="19">Flavohemoglobin</fullName>
    </alternativeName>
    <alternativeName>
        <fullName evidence="18">Hemoglobin-like protein</fullName>
    </alternativeName>
    <alternativeName>
        <fullName evidence="20">Nitric oxide dioxygenase</fullName>
    </alternativeName>
</protein>
<comment type="cofactor">
    <cofactor evidence="1">
        <name>heme b</name>
        <dbReference type="ChEBI" id="CHEBI:60344"/>
    </cofactor>
</comment>
<sequence length="395" mass="43820">MLSAETLATIKSTAPLLAEQGRAITDLFYSKLFSEHPELQHIFNMANQAQGEQSRALAESVFMYATHIDALQKLGPMVSRIAHKHASLQVAPEHYPIVGKYLLEAIRDHLGLEDGHPVLGAWSEAYAQLADIFITTEEGIYAANADKPGGWRGFRAFVIDEIRDEAQGIKSIYLVPEDGQAIADFEPGQYLGVKVQVPGHAYDEIRQYSLSDAPGKRTYRITVKAEGDAPAGKVSHHLHGAEPGDRVWVQPPTGDFTVEREDRRLAFIAGGVGITPLLSMLHARAERGADLSDVVFVHCCRDKAHHAMADELRQLARAHGFSYRVAYERGEGGDHQGYLDRDVLTRWLGEPDADVYFCGPRPFMAALNTALGEMGYREERLHYEVFGPSIRLQPH</sequence>
<evidence type="ECO:0000256" key="8">
    <source>
        <dbReference type="ARBA" id="ARBA00022617"/>
    </source>
</evidence>
<evidence type="ECO:0000259" key="24">
    <source>
        <dbReference type="PROSITE" id="PS01033"/>
    </source>
</evidence>
<keyword evidence="23" id="KW-0813">Transport</keyword>
<feature type="domain" description="FAD-binding FR-type" evidence="25">
    <location>
        <begin position="152"/>
        <end position="259"/>
    </location>
</feature>
<evidence type="ECO:0000313" key="27">
    <source>
        <dbReference type="Proteomes" id="UP000008291"/>
    </source>
</evidence>
<dbReference type="SUPFAM" id="SSF63380">
    <property type="entry name" value="Riboflavin synthase domain-like"/>
    <property type="match status" value="1"/>
</dbReference>
<dbReference type="InterPro" id="IPR001433">
    <property type="entry name" value="OxRdtase_FAD/NAD-bd"/>
</dbReference>
<dbReference type="STRING" id="292415.Tbd_2329"/>
<evidence type="ECO:0000256" key="17">
    <source>
        <dbReference type="ARBA" id="ARBA00025094"/>
    </source>
</evidence>
<gene>
    <name evidence="26" type="ordered locus">Tbd_2329</name>
</gene>
<dbReference type="eggNOG" id="COG1017">
    <property type="taxonomic scope" value="Bacteria"/>
</dbReference>
<dbReference type="InterPro" id="IPR017938">
    <property type="entry name" value="Riboflavin_synthase-like_b-brl"/>
</dbReference>
<dbReference type="PANTHER" id="PTHR43396">
    <property type="entry name" value="FLAVOHEMOPROTEIN"/>
    <property type="match status" value="1"/>
</dbReference>
<comment type="cofactor">
    <cofactor evidence="2">
        <name>FAD</name>
        <dbReference type="ChEBI" id="CHEBI:57692"/>
    </cofactor>
</comment>
<comment type="function">
    <text evidence="17">Is involved in NO detoxification in an aerobic process, termed nitric oxide dioxygenase (NOD) reaction that utilizes O(2) and NAD(P)H to convert NO to nitrate, which protects the bacterium from various noxious nitrogen compounds. Therefore, plays a central role in the inducible response to nitrosative stress.</text>
</comment>
<evidence type="ECO:0000256" key="11">
    <source>
        <dbReference type="ARBA" id="ARBA00022723"/>
    </source>
</evidence>
<evidence type="ECO:0000256" key="22">
    <source>
        <dbReference type="ARBA" id="ARBA00049433"/>
    </source>
</evidence>
<evidence type="ECO:0000256" key="4">
    <source>
        <dbReference type="ARBA" id="ARBA00008414"/>
    </source>
</evidence>
<dbReference type="GO" id="GO:0046210">
    <property type="term" value="P:nitric oxide catabolic process"/>
    <property type="evidence" value="ECO:0007669"/>
    <property type="project" value="TreeGrafter"/>
</dbReference>
<dbReference type="Gene3D" id="2.40.30.10">
    <property type="entry name" value="Translation factors"/>
    <property type="match status" value="1"/>
</dbReference>
<keyword evidence="15" id="KW-0408">Iron</keyword>
<dbReference type="GO" id="GO:0009636">
    <property type="term" value="P:response to toxic substance"/>
    <property type="evidence" value="ECO:0007669"/>
    <property type="project" value="UniProtKB-KW"/>
</dbReference>
<dbReference type="RefSeq" id="WP_011312841.1">
    <property type="nucleotide sequence ID" value="NC_007404.1"/>
</dbReference>
<dbReference type="GO" id="GO:0008941">
    <property type="term" value="F:nitric oxide dioxygenase NAD(P)H activity"/>
    <property type="evidence" value="ECO:0007669"/>
    <property type="project" value="UniProtKB-EC"/>
</dbReference>
<dbReference type="KEGG" id="tbd:Tbd_2329"/>
<dbReference type="InterPro" id="IPR017927">
    <property type="entry name" value="FAD-bd_FR_type"/>
</dbReference>
<comment type="similarity">
    <text evidence="4">Belongs to the globin family. Two-domain flavohemoproteins subfamily.</text>
</comment>
<dbReference type="PROSITE" id="PS51384">
    <property type="entry name" value="FAD_FR"/>
    <property type="match status" value="1"/>
</dbReference>
<feature type="domain" description="Globin" evidence="24">
    <location>
        <begin position="1"/>
        <end position="138"/>
    </location>
</feature>
<dbReference type="GO" id="GO:0020037">
    <property type="term" value="F:heme binding"/>
    <property type="evidence" value="ECO:0007669"/>
    <property type="project" value="InterPro"/>
</dbReference>
<evidence type="ECO:0000256" key="16">
    <source>
        <dbReference type="ARBA" id="ARBA00023027"/>
    </source>
</evidence>
<evidence type="ECO:0000313" key="26">
    <source>
        <dbReference type="EMBL" id="AAZ98282.1"/>
    </source>
</evidence>
<evidence type="ECO:0000256" key="18">
    <source>
        <dbReference type="ARBA" id="ARBA00030024"/>
    </source>
</evidence>
<dbReference type="OrthoDB" id="9801223at2"/>
<dbReference type="Pfam" id="PF00042">
    <property type="entry name" value="Globin"/>
    <property type="match status" value="1"/>
</dbReference>
<dbReference type="InterPro" id="IPR009050">
    <property type="entry name" value="Globin-like_sf"/>
</dbReference>
<dbReference type="GO" id="GO:0005344">
    <property type="term" value="F:oxygen carrier activity"/>
    <property type="evidence" value="ECO:0007669"/>
    <property type="project" value="UniProtKB-KW"/>
</dbReference>
<dbReference type="CDD" id="cd08922">
    <property type="entry name" value="FHb-globin"/>
    <property type="match status" value="1"/>
</dbReference>
<dbReference type="InterPro" id="IPR008333">
    <property type="entry name" value="Cbr1-like_FAD-bd_dom"/>
</dbReference>
<evidence type="ECO:0000259" key="25">
    <source>
        <dbReference type="PROSITE" id="PS51384"/>
    </source>
</evidence>
<dbReference type="InterPro" id="IPR001709">
    <property type="entry name" value="Flavoprot_Pyr_Nucl_cyt_Rdtase"/>
</dbReference>
<keyword evidence="16" id="KW-0520">NAD</keyword>
<dbReference type="InterPro" id="IPR000971">
    <property type="entry name" value="Globin"/>
</dbReference>
<dbReference type="FunFam" id="1.10.490.10:FF:000003">
    <property type="entry name" value="Flavohemoprotein"/>
    <property type="match status" value="1"/>
</dbReference>
<dbReference type="SUPFAM" id="SSF46458">
    <property type="entry name" value="Globin-like"/>
    <property type="match status" value="1"/>
</dbReference>
<dbReference type="Proteomes" id="UP000008291">
    <property type="component" value="Chromosome"/>
</dbReference>
<dbReference type="PANTHER" id="PTHR43396:SF3">
    <property type="entry name" value="FLAVOHEMOPROTEIN"/>
    <property type="match status" value="1"/>
</dbReference>
<keyword evidence="7" id="KW-0216">Detoxification</keyword>
<dbReference type="GO" id="GO:0019825">
    <property type="term" value="F:oxygen binding"/>
    <property type="evidence" value="ECO:0007669"/>
    <property type="project" value="InterPro"/>
</dbReference>
<dbReference type="InterPro" id="IPR012292">
    <property type="entry name" value="Globin/Proto"/>
</dbReference>
<dbReference type="PRINTS" id="PR00410">
    <property type="entry name" value="PHEHYDRXLASE"/>
</dbReference>
<keyword evidence="27" id="KW-1185">Reference proteome</keyword>
<evidence type="ECO:0000256" key="2">
    <source>
        <dbReference type="ARBA" id="ARBA00001974"/>
    </source>
</evidence>
<dbReference type="Pfam" id="PF00175">
    <property type="entry name" value="NAD_binding_1"/>
    <property type="match status" value="1"/>
</dbReference>
<comment type="catalytic activity">
    <reaction evidence="21">
        <text>2 nitric oxide + NADH + 2 O2 = 2 nitrate + NAD(+) + H(+)</text>
        <dbReference type="Rhea" id="RHEA:19469"/>
        <dbReference type="ChEBI" id="CHEBI:15378"/>
        <dbReference type="ChEBI" id="CHEBI:15379"/>
        <dbReference type="ChEBI" id="CHEBI:16480"/>
        <dbReference type="ChEBI" id="CHEBI:17632"/>
        <dbReference type="ChEBI" id="CHEBI:57540"/>
        <dbReference type="ChEBI" id="CHEBI:57945"/>
        <dbReference type="EC" id="1.14.12.17"/>
    </reaction>
</comment>
<dbReference type="eggNOG" id="COG1018">
    <property type="taxonomic scope" value="Bacteria"/>
</dbReference>
<evidence type="ECO:0000256" key="14">
    <source>
        <dbReference type="ARBA" id="ARBA00023002"/>
    </source>
</evidence>
<proteinExistence type="inferred from homology"/>
<dbReference type="EMBL" id="CP000116">
    <property type="protein sequence ID" value="AAZ98282.1"/>
    <property type="molecule type" value="Genomic_DNA"/>
</dbReference>
<evidence type="ECO:0000256" key="1">
    <source>
        <dbReference type="ARBA" id="ARBA00001970"/>
    </source>
</evidence>
<dbReference type="GO" id="GO:0071949">
    <property type="term" value="F:FAD binding"/>
    <property type="evidence" value="ECO:0007669"/>
    <property type="project" value="TreeGrafter"/>
</dbReference>
<dbReference type="AlphaFoldDB" id="Q3SGG8"/>
<dbReference type="HOGENOM" id="CLU_003827_12_0_4"/>
<evidence type="ECO:0000256" key="3">
    <source>
        <dbReference type="ARBA" id="ARBA00006401"/>
    </source>
</evidence>